<dbReference type="InterPro" id="IPR001138">
    <property type="entry name" value="Zn2Cys6_DnaBD"/>
</dbReference>
<dbReference type="CDD" id="cd12148">
    <property type="entry name" value="fungal_TF_MHR"/>
    <property type="match status" value="1"/>
</dbReference>
<dbReference type="EMBL" id="PXOF01000097">
    <property type="protein sequence ID" value="RGP66033.1"/>
    <property type="molecule type" value="Genomic_DNA"/>
</dbReference>
<dbReference type="InterPro" id="IPR036864">
    <property type="entry name" value="Zn2-C6_fun-type_DNA-bd_sf"/>
</dbReference>
<evidence type="ECO:0000259" key="4">
    <source>
        <dbReference type="PROSITE" id="PS50048"/>
    </source>
</evidence>
<dbReference type="SMART" id="SM00066">
    <property type="entry name" value="GAL4"/>
    <property type="match status" value="1"/>
</dbReference>
<keyword evidence="2" id="KW-0539">Nucleus</keyword>
<dbReference type="PANTHER" id="PTHR46910:SF13">
    <property type="entry name" value="SPECIFIC TRANSCRIPTION FACTOR, PUTATIVE (AFU_ORTHOLOGUE AFUA_4G06190)-RELATED"/>
    <property type="match status" value="1"/>
</dbReference>
<dbReference type="Pfam" id="PF00172">
    <property type="entry name" value="Zn_clus"/>
    <property type="match status" value="1"/>
</dbReference>
<dbReference type="CDD" id="cd00067">
    <property type="entry name" value="GAL4"/>
    <property type="match status" value="1"/>
</dbReference>
<name>A0A395S0U8_FUSSP</name>
<evidence type="ECO:0000256" key="3">
    <source>
        <dbReference type="SAM" id="MobiDB-lite"/>
    </source>
</evidence>
<feature type="domain" description="Zn(2)-C6 fungal-type" evidence="4">
    <location>
        <begin position="29"/>
        <end position="61"/>
    </location>
</feature>
<proteinExistence type="predicted"/>
<comment type="caution">
    <text evidence="5">The sequence shown here is derived from an EMBL/GenBank/DDBJ whole genome shotgun (WGS) entry which is preliminary data.</text>
</comment>
<evidence type="ECO:0000313" key="6">
    <source>
        <dbReference type="Proteomes" id="UP000266152"/>
    </source>
</evidence>
<dbReference type="AlphaFoldDB" id="A0A395S0U8"/>
<dbReference type="PROSITE" id="PS50048">
    <property type="entry name" value="ZN2_CY6_FUNGAL_2"/>
    <property type="match status" value="1"/>
</dbReference>
<organism evidence="5 6">
    <name type="scientific">Fusarium sporotrichioides</name>
    <dbReference type="NCBI Taxonomy" id="5514"/>
    <lineage>
        <taxon>Eukaryota</taxon>
        <taxon>Fungi</taxon>
        <taxon>Dikarya</taxon>
        <taxon>Ascomycota</taxon>
        <taxon>Pezizomycotina</taxon>
        <taxon>Sordariomycetes</taxon>
        <taxon>Hypocreomycetidae</taxon>
        <taxon>Hypocreales</taxon>
        <taxon>Nectriaceae</taxon>
        <taxon>Fusarium</taxon>
    </lineage>
</organism>
<dbReference type="Gene3D" id="4.10.240.10">
    <property type="entry name" value="Zn(2)-C6 fungal-type DNA-binding domain"/>
    <property type="match status" value="1"/>
</dbReference>
<dbReference type="SMART" id="SM00906">
    <property type="entry name" value="Fungal_trans"/>
    <property type="match status" value="1"/>
</dbReference>
<keyword evidence="6" id="KW-1185">Reference proteome</keyword>
<feature type="region of interest" description="Disordered" evidence="3">
    <location>
        <begin position="118"/>
        <end position="139"/>
    </location>
</feature>
<dbReference type="STRING" id="5514.A0A395S0U8"/>
<dbReference type="InterPro" id="IPR050987">
    <property type="entry name" value="AtrR-like"/>
</dbReference>
<dbReference type="GO" id="GO:0006351">
    <property type="term" value="P:DNA-templated transcription"/>
    <property type="evidence" value="ECO:0007669"/>
    <property type="project" value="InterPro"/>
</dbReference>
<dbReference type="InterPro" id="IPR007219">
    <property type="entry name" value="XnlR_reg_dom"/>
</dbReference>
<dbReference type="Proteomes" id="UP000266152">
    <property type="component" value="Unassembled WGS sequence"/>
</dbReference>
<keyword evidence="1" id="KW-0479">Metal-binding</keyword>
<dbReference type="PANTHER" id="PTHR46910">
    <property type="entry name" value="TRANSCRIPTION FACTOR PDR1"/>
    <property type="match status" value="1"/>
</dbReference>
<sequence>MEANQKRLTADASELSNRRSKRAKYAPIACDTCKKRKLKCVREDGEDVCRRCAATRVECVFAAPSVTHSSNENIEPSPRRRSTLEPQPDLTALNQQVAAIQNQVSALTSALHDVSQRLPQLTDPPTTTSVSQGNGSTYRQELRNVRNEPRQPQFVGPMRSAYSFQIAENSLSGMGIERRPGTAMSLSASPSSSAPDVESERGSLPLRDVDVLPSLGAVEIQRLLELYREEVVTIYPFIEIGELSRNVRSVLESPEENTLKEIQAIKLAVGTALAIEAQGQNNLSKRLIDDVEPVICSVSGEAFIDIQELQLMMMLSIYWFYCGEELLAWRAIGNAGRECIEIGLHRRASLLENFKEPEERDLALRCFWCAYILDRRWSYGTSLSFGISDRDIDPQLPEPTHHPYLLCMVSYARLCSKVWEELPLDSSPLSVPKDKVDLFDFLTQKWMHSIPHDLQLVFPRLSQAPQQQTRTLQRLRTLLYLRGNHIRSLVLRHHVLSTANLRADMQGAQLVVSLAQDTIQVLVHLNETSDIYARQKPTFNYFLTAALASILLAVCNAPDVFANRCRQDFRDAVKLLENISQQGQVSRRLWRSIRGTINRALSLETSVTSSGNAVVARTLENETHSGAQRDAGHHQRNVSAGSLDLGDLTSDGFGLETDLLNLFSAFEDDNFLKSSLTHGASDGQAGVGLDGDLTRFSSIM</sequence>
<accession>A0A395S0U8</accession>
<dbReference type="GO" id="GO:0000981">
    <property type="term" value="F:DNA-binding transcription factor activity, RNA polymerase II-specific"/>
    <property type="evidence" value="ECO:0007669"/>
    <property type="project" value="InterPro"/>
</dbReference>
<dbReference type="GO" id="GO:0003677">
    <property type="term" value="F:DNA binding"/>
    <property type="evidence" value="ECO:0007669"/>
    <property type="project" value="InterPro"/>
</dbReference>
<dbReference type="Pfam" id="PF04082">
    <property type="entry name" value="Fungal_trans"/>
    <property type="match status" value="1"/>
</dbReference>
<evidence type="ECO:0000256" key="1">
    <source>
        <dbReference type="ARBA" id="ARBA00022723"/>
    </source>
</evidence>
<gene>
    <name evidence="5" type="ORF">FSPOR_6859</name>
</gene>
<feature type="region of interest" description="Disordered" evidence="3">
    <location>
        <begin position="180"/>
        <end position="202"/>
    </location>
</feature>
<feature type="compositionally biased region" description="Low complexity" evidence="3">
    <location>
        <begin position="185"/>
        <end position="195"/>
    </location>
</feature>
<evidence type="ECO:0000256" key="2">
    <source>
        <dbReference type="ARBA" id="ARBA00023242"/>
    </source>
</evidence>
<protein>
    <submittedName>
        <fullName evidence="5">Transcription factor</fullName>
    </submittedName>
</protein>
<dbReference type="PROSITE" id="PS00463">
    <property type="entry name" value="ZN2_CY6_FUNGAL_1"/>
    <property type="match status" value="1"/>
</dbReference>
<reference evidence="5 6" key="1">
    <citation type="journal article" date="2018" name="PLoS Pathog.">
        <title>Evolution of structural diversity of trichothecenes, a family of toxins produced by plant pathogenic and entomopathogenic fungi.</title>
        <authorList>
            <person name="Proctor R.H."/>
            <person name="McCormick S.P."/>
            <person name="Kim H.S."/>
            <person name="Cardoza R.E."/>
            <person name="Stanley A.M."/>
            <person name="Lindo L."/>
            <person name="Kelly A."/>
            <person name="Brown D.W."/>
            <person name="Lee T."/>
            <person name="Vaughan M.M."/>
            <person name="Alexander N.J."/>
            <person name="Busman M."/>
            <person name="Gutierrez S."/>
        </authorList>
    </citation>
    <scope>NUCLEOTIDE SEQUENCE [LARGE SCALE GENOMIC DNA]</scope>
    <source>
        <strain evidence="5 6">NRRL 3299</strain>
    </source>
</reference>
<evidence type="ECO:0000313" key="5">
    <source>
        <dbReference type="EMBL" id="RGP66033.1"/>
    </source>
</evidence>
<dbReference type="SUPFAM" id="SSF57701">
    <property type="entry name" value="Zn2/Cys6 DNA-binding domain"/>
    <property type="match status" value="1"/>
</dbReference>
<dbReference type="GO" id="GO:0008270">
    <property type="term" value="F:zinc ion binding"/>
    <property type="evidence" value="ECO:0007669"/>
    <property type="project" value="InterPro"/>
</dbReference>